<sequence length="1048" mass="115409">MFSIFFIDRPIFAKVISIFIMIVGLIALYLLPVAQFPQITPPTIQVSATFTGGSAQVVESSVTTPIEEQLNGIEGMIYMDSTSSSDGNSTINLYFESGYDLDVAAIDVQNRVALATPILPDSVKQRGVTTKKKSTSMVQILTIESNDPSHDALFLSNFASINISEELKRIDGVGDVQNLGERKYSMRIWMNPDKLSSLNLGINEVIAAIKEQNTEAALGSIGSSPNSSSNKFQYTLTSKTKLESAQEFEDIIVRHNNDGSKVRIKDIARVELGAENYSWSAKLNNKPTALLGIYQLPGANALDVAKQVGEKIEQLKQRFPEGVVVKPTYDTTKFVEISIKEVIVTLFEALLLVLLVVYFFLQSFRTTIIPAIAIPVSLIGTFALLLAMDFSINTLTLFGLILAIGIVVDDAIIVVENVESNLEKNPDLSVKEATKTAMKEVFAPVISTTLVLLAVFVPVTFIPGISGALYQQFATTIAFAVIISSINALTLSPALCATLLKRKQKNSQEDKKNIIFEKFDNALESFKVIYKKILEKIIKYWQVAAFVYIILLGLTYFAFKTLPTGFIPNEDQGTLVASVALQAGTTLNKTEDTANKVVELMKETKGVKDVISVSGFNLISGALDSSNATIFLVLEDWEKRTTKETSVDSITNIINKKASEQIENATIQVFNMPSIPGISAVGGFEVKLQNLQSMNIKEFEQRAHDFIQKLNEEKSIMMAYTSFNSNYPQYYIDINRDKVASLELKLNDVFSVLQTYLGSLYVNDFNKYGKTYRVFIQADQNFREEKNSINNFFVKNSKGDIVPLSAIVEIKRTSGVSTITHFNSYQSIAINGVHNIKDGYSSGDAIKAIEKVAKETLGSEVGYEFAGMSLQEKEAGNAAMYIFLLSILMVFLFLSAQYESWMMPLMIMLPIPTVMFGALGANMMAGLLNNTYTQIGLVLLIGMSSKNAILIVEFAKELRDKGQTIVDAAINASLLRLRAILMTIFSFLLGILPLVFASGAGAVSRQSLGTAVFGGMIMSTFLTLLLTPVLFVVLQRLREARKEKTDVQ</sequence>
<feature type="transmembrane region" description="Helical" evidence="9">
    <location>
        <begin position="394"/>
        <end position="415"/>
    </location>
</feature>
<dbReference type="Proteomes" id="UP000289193">
    <property type="component" value="Unassembled WGS sequence"/>
</dbReference>
<feature type="transmembrane region" description="Helical" evidence="9">
    <location>
        <begin position="477"/>
        <end position="500"/>
    </location>
</feature>
<dbReference type="Gene3D" id="3.30.70.1440">
    <property type="entry name" value="Multidrug efflux transporter AcrB pore domain"/>
    <property type="match status" value="1"/>
</dbReference>
<evidence type="ECO:0000256" key="2">
    <source>
        <dbReference type="ARBA" id="ARBA00010942"/>
    </source>
</evidence>
<dbReference type="Proteomes" id="UP000253850">
    <property type="component" value="Chromosome"/>
</dbReference>
<evidence type="ECO:0000313" key="12">
    <source>
        <dbReference type="Proteomes" id="UP000253850"/>
    </source>
</evidence>
<keyword evidence="5" id="KW-0997">Cell inner membrane</keyword>
<reference evidence="11 13" key="1">
    <citation type="submission" date="2017-10" db="EMBL/GenBank/DDBJ databases">
        <title>Genomics of the genus Arcobacter.</title>
        <authorList>
            <person name="Perez-Cataluna A."/>
            <person name="Figueras M.J."/>
        </authorList>
    </citation>
    <scope>NUCLEOTIDE SEQUENCE [LARGE SCALE GENOMIC DNA]</scope>
    <source>
        <strain evidence="11 13">CECT 7835</strain>
    </source>
</reference>
<keyword evidence="7 9" id="KW-1133">Transmembrane helix</keyword>
<dbReference type="PANTHER" id="PTHR32063:SF11">
    <property type="entry name" value="CATION OR DRUG EFFLUX SYSTEM PROTEIN"/>
    <property type="match status" value="1"/>
</dbReference>
<feature type="transmembrane region" description="Helical" evidence="9">
    <location>
        <begin position="934"/>
        <end position="955"/>
    </location>
</feature>
<proteinExistence type="inferred from homology"/>
<dbReference type="KEGG" id="hbv:ABIV_1667"/>
<dbReference type="SUPFAM" id="SSF82866">
    <property type="entry name" value="Multidrug efflux transporter AcrB transmembrane domain"/>
    <property type="match status" value="2"/>
</dbReference>
<evidence type="ECO:0000256" key="6">
    <source>
        <dbReference type="ARBA" id="ARBA00022692"/>
    </source>
</evidence>
<feature type="transmembrane region" description="Helical" evidence="9">
    <location>
        <begin position="441"/>
        <end position="465"/>
    </location>
</feature>
<feature type="transmembrane region" description="Helical" evidence="9">
    <location>
        <begin position="368"/>
        <end position="388"/>
    </location>
</feature>
<dbReference type="AlphaFoldDB" id="A0AAX2A941"/>
<keyword evidence="6 9" id="KW-0812">Transmembrane</keyword>
<feature type="transmembrane region" description="Helical" evidence="9">
    <location>
        <begin position="342"/>
        <end position="361"/>
    </location>
</feature>
<comment type="subcellular location">
    <subcellularLocation>
        <location evidence="1">Cell inner membrane</location>
        <topology evidence="1">Multi-pass membrane protein</topology>
    </subcellularLocation>
</comment>
<evidence type="ECO:0000256" key="9">
    <source>
        <dbReference type="SAM" id="Phobius"/>
    </source>
</evidence>
<dbReference type="PANTHER" id="PTHR32063">
    <property type="match status" value="1"/>
</dbReference>
<dbReference type="GO" id="GO:0005886">
    <property type="term" value="C:plasma membrane"/>
    <property type="evidence" value="ECO:0007669"/>
    <property type="project" value="UniProtKB-SubCell"/>
</dbReference>
<dbReference type="FunFam" id="1.20.1640.10:FF:000001">
    <property type="entry name" value="Efflux pump membrane transporter"/>
    <property type="match status" value="1"/>
</dbReference>
<keyword evidence="13" id="KW-1185">Reference proteome</keyword>
<feature type="transmembrane region" description="Helical" evidence="9">
    <location>
        <begin position="975"/>
        <end position="996"/>
    </location>
</feature>
<dbReference type="GO" id="GO:0015562">
    <property type="term" value="F:efflux transmembrane transporter activity"/>
    <property type="evidence" value="ECO:0007669"/>
    <property type="project" value="InterPro"/>
</dbReference>
<dbReference type="Gene3D" id="1.20.1640.10">
    <property type="entry name" value="Multidrug efflux transporter AcrB transmembrane domain"/>
    <property type="match status" value="2"/>
</dbReference>
<accession>A0AAX2A941</accession>
<comment type="similarity">
    <text evidence="2">Belongs to the resistance-nodulation-cell division (RND) (TC 2.A.6) family.</text>
</comment>
<dbReference type="NCBIfam" id="NF000282">
    <property type="entry name" value="RND_permease_1"/>
    <property type="match status" value="1"/>
</dbReference>
<dbReference type="SUPFAM" id="SSF82693">
    <property type="entry name" value="Multidrug efflux transporter AcrB pore domain, PN1, PN2, PC1 and PC2 subdomains"/>
    <property type="match status" value="4"/>
</dbReference>
<feature type="transmembrane region" description="Helical" evidence="9">
    <location>
        <begin position="878"/>
        <end position="895"/>
    </location>
</feature>
<dbReference type="EMBL" id="CP031217">
    <property type="protein sequence ID" value="AXH12657.1"/>
    <property type="molecule type" value="Genomic_DNA"/>
</dbReference>
<dbReference type="NCBIfam" id="TIGR00915">
    <property type="entry name" value="2A0602"/>
    <property type="match status" value="1"/>
</dbReference>
<evidence type="ECO:0000256" key="4">
    <source>
        <dbReference type="ARBA" id="ARBA00022475"/>
    </source>
</evidence>
<keyword evidence="8 9" id="KW-0472">Membrane</keyword>
<evidence type="ECO:0000313" key="10">
    <source>
        <dbReference type="EMBL" id="AXH12657.1"/>
    </source>
</evidence>
<feature type="transmembrane region" description="Helical" evidence="9">
    <location>
        <begin position="907"/>
        <end position="928"/>
    </location>
</feature>
<dbReference type="SUPFAM" id="SSF82714">
    <property type="entry name" value="Multidrug efflux transporter AcrB TolC docking domain, DN and DC subdomains"/>
    <property type="match status" value="2"/>
</dbReference>
<dbReference type="GO" id="GO:0009636">
    <property type="term" value="P:response to toxic substance"/>
    <property type="evidence" value="ECO:0007669"/>
    <property type="project" value="UniProtKB-ARBA"/>
</dbReference>
<evidence type="ECO:0000313" key="13">
    <source>
        <dbReference type="Proteomes" id="UP000289193"/>
    </source>
</evidence>
<reference evidence="10 12" key="2">
    <citation type="submission" date="2018-07" db="EMBL/GenBank/DDBJ databases">
        <title>Complete genome of the Arcobacter bivalviorum type strain LMG 26154.</title>
        <authorList>
            <person name="Miller W.G."/>
            <person name="Yee E."/>
            <person name="Bono J.L."/>
        </authorList>
    </citation>
    <scope>NUCLEOTIDE SEQUENCE [LARGE SCALE GENOMIC DNA]</scope>
    <source>
        <strain evidence="10 12">LMG 26154</strain>
    </source>
</reference>
<feature type="transmembrane region" description="Helical" evidence="9">
    <location>
        <begin position="540"/>
        <end position="559"/>
    </location>
</feature>
<name>A0AAX2A941_9BACT</name>
<protein>
    <submittedName>
        <fullName evidence="11">Hydrophobe/amphiphile efflux-1 family RND transporter</fullName>
    </submittedName>
    <submittedName>
        <fullName evidence="10">RND family efflux system, inner membrane transporter, AcrB family</fullName>
    </submittedName>
</protein>
<evidence type="ECO:0000313" key="11">
    <source>
        <dbReference type="EMBL" id="RXK10419.1"/>
    </source>
</evidence>
<dbReference type="Gene3D" id="3.30.2090.10">
    <property type="entry name" value="Multidrug efflux transporter AcrB TolC docking domain, DN and DC subdomains"/>
    <property type="match status" value="2"/>
</dbReference>
<dbReference type="FunFam" id="3.30.70.1430:FF:000001">
    <property type="entry name" value="Efflux pump membrane transporter"/>
    <property type="match status" value="1"/>
</dbReference>
<dbReference type="InterPro" id="IPR001036">
    <property type="entry name" value="Acrflvin-R"/>
</dbReference>
<dbReference type="GO" id="GO:0042910">
    <property type="term" value="F:xenobiotic transmembrane transporter activity"/>
    <property type="evidence" value="ECO:0007669"/>
    <property type="project" value="TreeGrafter"/>
</dbReference>
<dbReference type="Gene3D" id="3.30.70.1430">
    <property type="entry name" value="Multidrug efflux transporter AcrB pore domain"/>
    <property type="match status" value="2"/>
</dbReference>
<feature type="transmembrane region" description="Helical" evidence="9">
    <location>
        <begin position="1008"/>
        <end position="1034"/>
    </location>
</feature>
<dbReference type="EMBL" id="PDKM01000002">
    <property type="protein sequence ID" value="RXK10419.1"/>
    <property type="molecule type" value="Genomic_DNA"/>
</dbReference>
<dbReference type="InterPro" id="IPR027463">
    <property type="entry name" value="AcrB_DN_DC_subdom"/>
</dbReference>
<keyword evidence="4" id="KW-1003">Cell membrane</keyword>
<dbReference type="Gene3D" id="3.30.70.1320">
    <property type="entry name" value="Multidrug efflux transporter AcrB pore domain like"/>
    <property type="match status" value="1"/>
</dbReference>
<evidence type="ECO:0000256" key="1">
    <source>
        <dbReference type="ARBA" id="ARBA00004429"/>
    </source>
</evidence>
<evidence type="ECO:0000256" key="3">
    <source>
        <dbReference type="ARBA" id="ARBA00022448"/>
    </source>
</evidence>
<dbReference type="Pfam" id="PF00873">
    <property type="entry name" value="ACR_tran"/>
    <property type="match status" value="1"/>
</dbReference>
<organism evidence="11 13">
    <name type="scientific">Halarcobacter bivalviorum</name>
    <dbReference type="NCBI Taxonomy" id="663364"/>
    <lineage>
        <taxon>Bacteria</taxon>
        <taxon>Pseudomonadati</taxon>
        <taxon>Campylobacterota</taxon>
        <taxon>Epsilonproteobacteria</taxon>
        <taxon>Campylobacterales</taxon>
        <taxon>Arcobacteraceae</taxon>
        <taxon>Halarcobacter</taxon>
    </lineage>
</organism>
<evidence type="ECO:0000256" key="8">
    <source>
        <dbReference type="ARBA" id="ARBA00023136"/>
    </source>
</evidence>
<evidence type="ECO:0000256" key="5">
    <source>
        <dbReference type="ARBA" id="ARBA00022519"/>
    </source>
</evidence>
<feature type="transmembrane region" description="Helical" evidence="9">
    <location>
        <begin position="12"/>
        <end position="31"/>
    </location>
</feature>
<gene>
    <name evidence="10" type="ORF">ABIV_1667</name>
    <name evidence="11" type="ORF">CRV05_03865</name>
</gene>
<dbReference type="InterPro" id="IPR004764">
    <property type="entry name" value="MdtF-like"/>
</dbReference>
<dbReference type="RefSeq" id="WP_114839483.1">
    <property type="nucleotide sequence ID" value="NZ_CP031217.1"/>
</dbReference>
<evidence type="ECO:0000256" key="7">
    <source>
        <dbReference type="ARBA" id="ARBA00022989"/>
    </source>
</evidence>
<dbReference type="PRINTS" id="PR00702">
    <property type="entry name" value="ACRIFLAVINRP"/>
</dbReference>
<keyword evidence="3" id="KW-0813">Transport</keyword>